<dbReference type="GO" id="GO:0007017">
    <property type="term" value="P:microtubule-based process"/>
    <property type="evidence" value="ECO:0007669"/>
    <property type="project" value="InterPro"/>
</dbReference>
<dbReference type="InParanoid" id="A0A2V0PDP6"/>
<evidence type="ECO:0000256" key="1">
    <source>
        <dbReference type="SAM" id="MobiDB-lite"/>
    </source>
</evidence>
<proteinExistence type="predicted"/>
<gene>
    <name evidence="2" type="ORF">Rsub_10103</name>
</gene>
<feature type="region of interest" description="Disordered" evidence="1">
    <location>
        <begin position="1"/>
        <end position="30"/>
    </location>
</feature>
<comment type="caution">
    <text evidence="2">The sequence shown here is derived from an EMBL/GenBank/DDBJ whole genome shotgun (WGS) entry which is preliminary data.</text>
</comment>
<dbReference type="OrthoDB" id="10033309at2759"/>
<keyword evidence="3" id="KW-1185">Reference proteome</keyword>
<evidence type="ECO:0008006" key="4">
    <source>
        <dbReference type="Google" id="ProtNLM"/>
    </source>
</evidence>
<dbReference type="InterPro" id="IPR001372">
    <property type="entry name" value="Dynein_light_chain_typ-1/2"/>
</dbReference>
<dbReference type="EMBL" id="BDRX01000092">
    <property type="protein sequence ID" value="GBF97092.1"/>
    <property type="molecule type" value="Genomic_DNA"/>
</dbReference>
<evidence type="ECO:0000313" key="2">
    <source>
        <dbReference type="EMBL" id="GBF97092.1"/>
    </source>
</evidence>
<organism evidence="2 3">
    <name type="scientific">Raphidocelis subcapitata</name>
    <dbReference type="NCBI Taxonomy" id="307507"/>
    <lineage>
        <taxon>Eukaryota</taxon>
        <taxon>Viridiplantae</taxon>
        <taxon>Chlorophyta</taxon>
        <taxon>core chlorophytes</taxon>
        <taxon>Chlorophyceae</taxon>
        <taxon>CS clade</taxon>
        <taxon>Sphaeropleales</taxon>
        <taxon>Selenastraceae</taxon>
        <taxon>Raphidocelis</taxon>
    </lineage>
</organism>
<dbReference type="GO" id="GO:0030286">
    <property type="term" value="C:dynein complex"/>
    <property type="evidence" value="ECO:0007669"/>
    <property type="project" value="InterPro"/>
</dbReference>
<dbReference type="Pfam" id="PF01221">
    <property type="entry name" value="Dynein_light"/>
    <property type="match status" value="1"/>
</dbReference>
<dbReference type="Proteomes" id="UP000247498">
    <property type="component" value="Unassembled WGS sequence"/>
</dbReference>
<dbReference type="InterPro" id="IPR037177">
    <property type="entry name" value="DLC_sf"/>
</dbReference>
<sequence>MTVETAQQQPAASTGPAAAGPPPADPRDALAAREPHALRVVASVLPEQLQRDAILVATAARLNPTAAPPAEAGRSKGPDGAWHAAVGKSFACAVSHEARAYIHLRVDALHVVIWRSRDSPFHAND</sequence>
<dbReference type="SMART" id="SM01375">
    <property type="entry name" value="Dynein_light"/>
    <property type="match status" value="1"/>
</dbReference>
<feature type="compositionally biased region" description="Low complexity" evidence="1">
    <location>
        <begin position="1"/>
        <end position="18"/>
    </location>
</feature>
<name>A0A2V0PDP6_9CHLO</name>
<protein>
    <recommendedName>
        <fullName evidence="4">Dynein light chain</fullName>
    </recommendedName>
</protein>
<dbReference type="AlphaFoldDB" id="A0A2V0PDP6"/>
<dbReference type="CDD" id="cd21450">
    <property type="entry name" value="DLC-like_DYNLL1-like"/>
    <property type="match status" value="1"/>
</dbReference>
<evidence type="ECO:0000313" key="3">
    <source>
        <dbReference type="Proteomes" id="UP000247498"/>
    </source>
</evidence>
<reference evidence="2 3" key="1">
    <citation type="journal article" date="2018" name="Sci. Rep.">
        <title>Raphidocelis subcapitata (=Pseudokirchneriella subcapitata) provides an insight into genome evolution and environmental adaptations in the Sphaeropleales.</title>
        <authorList>
            <person name="Suzuki S."/>
            <person name="Yamaguchi H."/>
            <person name="Nakajima N."/>
            <person name="Kawachi M."/>
        </authorList>
    </citation>
    <scope>NUCLEOTIDE SEQUENCE [LARGE SCALE GENOMIC DNA]</scope>
    <source>
        <strain evidence="2 3">NIES-35</strain>
    </source>
</reference>
<accession>A0A2V0PDP6</accession>
<dbReference type="SUPFAM" id="SSF54648">
    <property type="entry name" value="DLC"/>
    <property type="match status" value="1"/>
</dbReference>
<dbReference type="STRING" id="307507.A0A2V0PDP6"/>
<dbReference type="Gene3D" id="3.30.740.10">
    <property type="entry name" value="Protein Inhibitor Of Neuronal Nitric Oxide Synthase"/>
    <property type="match status" value="1"/>
</dbReference>